<dbReference type="Proteomes" id="UP001060085">
    <property type="component" value="Linkage Group LG02"/>
</dbReference>
<organism evidence="1 2">
    <name type="scientific">Catharanthus roseus</name>
    <name type="common">Madagascar periwinkle</name>
    <name type="synonym">Vinca rosea</name>
    <dbReference type="NCBI Taxonomy" id="4058"/>
    <lineage>
        <taxon>Eukaryota</taxon>
        <taxon>Viridiplantae</taxon>
        <taxon>Streptophyta</taxon>
        <taxon>Embryophyta</taxon>
        <taxon>Tracheophyta</taxon>
        <taxon>Spermatophyta</taxon>
        <taxon>Magnoliopsida</taxon>
        <taxon>eudicotyledons</taxon>
        <taxon>Gunneridae</taxon>
        <taxon>Pentapetalae</taxon>
        <taxon>asterids</taxon>
        <taxon>lamiids</taxon>
        <taxon>Gentianales</taxon>
        <taxon>Apocynaceae</taxon>
        <taxon>Rauvolfioideae</taxon>
        <taxon>Vinceae</taxon>
        <taxon>Catharanthinae</taxon>
        <taxon>Catharanthus</taxon>
    </lineage>
</organism>
<protein>
    <submittedName>
        <fullName evidence="1">Uncharacterized protein</fullName>
    </submittedName>
</protein>
<keyword evidence="2" id="KW-1185">Reference proteome</keyword>
<name>A0ACC0BTC4_CATRO</name>
<gene>
    <name evidence="1" type="ORF">M9H77_06841</name>
</gene>
<reference evidence="2" key="1">
    <citation type="journal article" date="2023" name="Nat. Plants">
        <title>Single-cell RNA sequencing provides a high-resolution roadmap for understanding the multicellular compartmentation of specialized metabolism.</title>
        <authorList>
            <person name="Sun S."/>
            <person name="Shen X."/>
            <person name="Li Y."/>
            <person name="Li Y."/>
            <person name="Wang S."/>
            <person name="Li R."/>
            <person name="Zhang H."/>
            <person name="Shen G."/>
            <person name="Guo B."/>
            <person name="Wei J."/>
            <person name="Xu J."/>
            <person name="St-Pierre B."/>
            <person name="Chen S."/>
            <person name="Sun C."/>
        </authorList>
    </citation>
    <scope>NUCLEOTIDE SEQUENCE [LARGE SCALE GENOMIC DNA]</scope>
</reference>
<proteinExistence type="predicted"/>
<evidence type="ECO:0000313" key="1">
    <source>
        <dbReference type="EMBL" id="KAI5675891.1"/>
    </source>
</evidence>
<dbReference type="EMBL" id="CM044702">
    <property type="protein sequence ID" value="KAI5675891.1"/>
    <property type="molecule type" value="Genomic_DNA"/>
</dbReference>
<comment type="caution">
    <text evidence="1">The sequence shown here is derived from an EMBL/GenBank/DDBJ whole genome shotgun (WGS) entry which is preliminary data.</text>
</comment>
<sequence>MECPARICVILRDNGMWQVSKIVEQYNHELYPSMSRREKVPLRGLENVKLLVTLDILNPRLQEGLNKIISSKFKQPKAKIKKRLYYNQLVKDDNEEIGFEEENLVEEEFEKFRILETVLLNNFGLLCAHTLKVTSIKRVNRFPERYVLQRWRKNVHRRHLRIFFDEGYPHMIDDIEKIKDVEKYDMNRMSPSFKEVSLDR</sequence>
<evidence type="ECO:0000313" key="2">
    <source>
        <dbReference type="Proteomes" id="UP001060085"/>
    </source>
</evidence>
<accession>A0ACC0BTC4</accession>